<evidence type="ECO:0000313" key="1">
    <source>
        <dbReference type="EMBL" id="KAF5193574.1"/>
    </source>
</evidence>
<dbReference type="AlphaFoldDB" id="A0A7J6W884"/>
<keyword evidence="2" id="KW-1185">Reference proteome</keyword>
<protein>
    <submittedName>
        <fullName evidence="1">Uncharacterized protein</fullName>
    </submittedName>
</protein>
<proteinExistence type="predicted"/>
<evidence type="ECO:0000313" key="2">
    <source>
        <dbReference type="Proteomes" id="UP000554482"/>
    </source>
</evidence>
<gene>
    <name evidence="1" type="ORF">FRX31_016839</name>
</gene>
<dbReference type="EMBL" id="JABWDY010019882">
    <property type="protein sequence ID" value="KAF5193574.1"/>
    <property type="molecule type" value="Genomic_DNA"/>
</dbReference>
<name>A0A7J6W884_THATH</name>
<reference evidence="1 2" key="1">
    <citation type="submission" date="2020-06" db="EMBL/GenBank/DDBJ databases">
        <title>Transcriptomic and genomic resources for Thalictrum thalictroides and T. hernandezii: Facilitating candidate gene discovery in an emerging model plant lineage.</title>
        <authorList>
            <person name="Arias T."/>
            <person name="Riano-Pachon D.M."/>
            <person name="Di Stilio V.S."/>
        </authorList>
    </citation>
    <scope>NUCLEOTIDE SEQUENCE [LARGE SCALE GENOMIC DNA]</scope>
    <source>
        <strain evidence="2">cv. WT478/WT964</strain>
        <tissue evidence="1">Leaves</tissue>
    </source>
</reference>
<accession>A0A7J6W884</accession>
<comment type="caution">
    <text evidence="1">The sequence shown here is derived from an EMBL/GenBank/DDBJ whole genome shotgun (WGS) entry which is preliminary data.</text>
</comment>
<sequence length="82" mass="9478">MWTPISGQWQHMLGDDYSMILDGGNRDKERGPKKGGKCVWGHFLRSSICGKWQLSQTLFWPFLERTPFRIALALTYPPNHVS</sequence>
<dbReference type="Proteomes" id="UP000554482">
    <property type="component" value="Unassembled WGS sequence"/>
</dbReference>
<organism evidence="1 2">
    <name type="scientific">Thalictrum thalictroides</name>
    <name type="common">Rue-anemone</name>
    <name type="synonym">Anemone thalictroides</name>
    <dbReference type="NCBI Taxonomy" id="46969"/>
    <lineage>
        <taxon>Eukaryota</taxon>
        <taxon>Viridiplantae</taxon>
        <taxon>Streptophyta</taxon>
        <taxon>Embryophyta</taxon>
        <taxon>Tracheophyta</taxon>
        <taxon>Spermatophyta</taxon>
        <taxon>Magnoliopsida</taxon>
        <taxon>Ranunculales</taxon>
        <taxon>Ranunculaceae</taxon>
        <taxon>Thalictroideae</taxon>
        <taxon>Thalictrum</taxon>
    </lineage>
</organism>